<dbReference type="PROSITE" id="PS51350">
    <property type="entry name" value="PTS_HPR_DOM"/>
    <property type="match status" value="1"/>
</dbReference>
<dbReference type="InterPro" id="IPR050399">
    <property type="entry name" value="HPr"/>
</dbReference>
<evidence type="ECO:0000256" key="1">
    <source>
        <dbReference type="ARBA" id="ARBA00003681"/>
    </source>
</evidence>
<accession>A0ABQ1EMU1</accession>
<dbReference type="InterPro" id="IPR000032">
    <property type="entry name" value="HPr-like"/>
</dbReference>
<keyword evidence="6" id="KW-1185">Reference proteome</keyword>
<keyword evidence="3" id="KW-0813">Transport</keyword>
<comment type="function">
    <text evidence="1">General (non sugar-specific) component of the phosphoenolpyruvate-dependent sugar phosphotransferase system (sugar PTS). This major carbohydrate active-transport system catalyzes the phosphorylation of incoming sugar substrates concomitantly with their translocation across the cell membrane. The phosphoryl group from phosphoenolpyruvate (PEP) is transferred to the phosphoryl carrier protein HPr by enzyme I. Phospho-HPr then transfers it to the PTS EIIA domain.</text>
</comment>
<evidence type="ECO:0000313" key="6">
    <source>
        <dbReference type="Proteomes" id="UP000615455"/>
    </source>
</evidence>
<gene>
    <name evidence="5" type="ORF">GCM10008018_25570</name>
</gene>
<dbReference type="CDD" id="cd00367">
    <property type="entry name" value="PTS-HPr_like"/>
    <property type="match status" value="1"/>
</dbReference>
<comment type="caution">
    <text evidence="5">The sequence shown here is derived from an EMBL/GenBank/DDBJ whole genome shotgun (WGS) entry which is preliminary data.</text>
</comment>
<evidence type="ECO:0000259" key="4">
    <source>
        <dbReference type="PROSITE" id="PS51350"/>
    </source>
</evidence>
<dbReference type="PANTHER" id="PTHR33705:SF1">
    <property type="entry name" value="PHOSPHOCARRIER PROTEIN HPR"/>
    <property type="match status" value="1"/>
</dbReference>
<dbReference type="RefSeq" id="WP_189012008.1">
    <property type="nucleotide sequence ID" value="NZ_BMHE01000010.1"/>
</dbReference>
<dbReference type="PRINTS" id="PR00107">
    <property type="entry name" value="PHOSPHOCPHPR"/>
</dbReference>
<sequence>MHELIVTLNHPLGMHARPIAVWVSLAKTFASDISVTTGGLTADGKSALQLLTLAAKYKDELHIRTSGPDEIEALATLVALIRNHFPQNE</sequence>
<proteinExistence type="predicted"/>
<evidence type="ECO:0000256" key="3">
    <source>
        <dbReference type="ARBA" id="ARBA00022597"/>
    </source>
</evidence>
<dbReference type="EMBL" id="BMHE01000010">
    <property type="protein sequence ID" value="GFZ78910.1"/>
    <property type="molecule type" value="Genomic_DNA"/>
</dbReference>
<feature type="domain" description="HPr" evidence="4">
    <location>
        <begin position="1"/>
        <end position="89"/>
    </location>
</feature>
<keyword evidence="3" id="KW-0762">Sugar transport</keyword>
<reference evidence="6" key="1">
    <citation type="journal article" date="2019" name="Int. J. Syst. Evol. Microbiol.">
        <title>The Global Catalogue of Microorganisms (GCM) 10K type strain sequencing project: providing services to taxonomists for standard genome sequencing and annotation.</title>
        <authorList>
            <consortium name="The Broad Institute Genomics Platform"/>
            <consortium name="The Broad Institute Genome Sequencing Center for Infectious Disease"/>
            <person name="Wu L."/>
            <person name="Ma J."/>
        </authorList>
    </citation>
    <scope>NUCLEOTIDE SEQUENCE [LARGE SCALE GENOMIC DNA]</scope>
    <source>
        <strain evidence="6">CGMCC 1.15043</strain>
    </source>
</reference>
<evidence type="ECO:0000313" key="5">
    <source>
        <dbReference type="EMBL" id="GFZ78910.1"/>
    </source>
</evidence>
<protein>
    <recommendedName>
        <fullName evidence="2">Phosphocarrier protein HPr</fullName>
    </recommendedName>
</protein>
<dbReference type="InterPro" id="IPR035895">
    <property type="entry name" value="HPr-like_sf"/>
</dbReference>
<dbReference type="Proteomes" id="UP000615455">
    <property type="component" value="Unassembled WGS sequence"/>
</dbReference>
<dbReference type="Pfam" id="PF00381">
    <property type="entry name" value="PTS-HPr"/>
    <property type="match status" value="1"/>
</dbReference>
<dbReference type="PANTHER" id="PTHR33705">
    <property type="entry name" value="PHOSPHOCARRIER PROTEIN HPR"/>
    <property type="match status" value="1"/>
</dbReference>
<dbReference type="NCBIfam" id="TIGR01003">
    <property type="entry name" value="PTS_HPr_family"/>
    <property type="match status" value="1"/>
</dbReference>
<evidence type="ECO:0000256" key="2">
    <source>
        <dbReference type="ARBA" id="ARBA00020422"/>
    </source>
</evidence>
<name>A0ABQ1EMU1_9BACL</name>
<dbReference type="Gene3D" id="3.30.1340.10">
    <property type="entry name" value="HPr-like"/>
    <property type="match status" value="1"/>
</dbReference>
<dbReference type="SUPFAM" id="SSF55594">
    <property type="entry name" value="HPr-like"/>
    <property type="match status" value="1"/>
</dbReference>
<organism evidence="5 6">
    <name type="scientific">Paenibacillus marchantiophytorum</name>
    <dbReference type="NCBI Taxonomy" id="1619310"/>
    <lineage>
        <taxon>Bacteria</taxon>
        <taxon>Bacillati</taxon>
        <taxon>Bacillota</taxon>
        <taxon>Bacilli</taxon>
        <taxon>Bacillales</taxon>
        <taxon>Paenibacillaceae</taxon>
        <taxon>Paenibacillus</taxon>
    </lineage>
</organism>